<dbReference type="KEGG" id="otd:J1M35_06500"/>
<name>A0A975CK35_9BURK</name>
<sequence>MLGFRWTAMLFASAFWLSAHAGTKVINVELGVSTLEQVRKEAASAGRIQNAGTSTWSKGPILQIDNPDLGIEGVKSVQYIFDAAGKLSAVVMTMPATKGMADLEKRRFDEVASVLGEKYKLAKKVRPSVGDRYAKFTAPDTVIEIDAPHMSFDMEVRYMTNAFLKAFNSGVSTGAAEQRANEKSKF</sequence>
<organism evidence="2 3">
    <name type="scientific">Ottowia testudinis</name>
    <dbReference type="NCBI Taxonomy" id="2816950"/>
    <lineage>
        <taxon>Bacteria</taxon>
        <taxon>Pseudomonadati</taxon>
        <taxon>Pseudomonadota</taxon>
        <taxon>Betaproteobacteria</taxon>
        <taxon>Burkholderiales</taxon>
        <taxon>Comamonadaceae</taxon>
        <taxon>Ottowia</taxon>
    </lineage>
</organism>
<proteinExistence type="predicted"/>
<dbReference type="AlphaFoldDB" id="A0A975CK35"/>
<gene>
    <name evidence="2" type="ORF">J1M35_06500</name>
</gene>
<keyword evidence="3" id="KW-1185">Reference proteome</keyword>
<dbReference type="Proteomes" id="UP000663903">
    <property type="component" value="Chromosome"/>
</dbReference>
<feature type="signal peptide" evidence="1">
    <location>
        <begin position="1"/>
        <end position="21"/>
    </location>
</feature>
<keyword evidence="1" id="KW-0732">Signal</keyword>
<evidence type="ECO:0000313" key="3">
    <source>
        <dbReference type="Proteomes" id="UP000663903"/>
    </source>
</evidence>
<evidence type="ECO:0000313" key="2">
    <source>
        <dbReference type="EMBL" id="QTD46526.1"/>
    </source>
</evidence>
<feature type="chain" id="PRO_5037225453" evidence="1">
    <location>
        <begin position="22"/>
        <end position="186"/>
    </location>
</feature>
<dbReference type="EMBL" id="CP071796">
    <property type="protein sequence ID" value="QTD46526.1"/>
    <property type="molecule type" value="Genomic_DNA"/>
</dbReference>
<protein>
    <submittedName>
        <fullName evidence="2">Uncharacterized protein</fullName>
    </submittedName>
</protein>
<accession>A0A975CK35</accession>
<reference evidence="2" key="1">
    <citation type="submission" date="2021-03" db="EMBL/GenBank/DDBJ databases">
        <title>Ottowia sp. 27C isolated from the cloaca of a Giant Asian pond turtle (Heosemys grandis).</title>
        <authorList>
            <person name="Spergser J."/>
            <person name="Busse H.-J."/>
        </authorList>
    </citation>
    <scope>NUCLEOTIDE SEQUENCE</scope>
    <source>
        <strain evidence="2">27C</strain>
    </source>
</reference>
<dbReference type="RefSeq" id="WP_208010425.1">
    <property type="nucleotide sequence ID" value="NZ_CP071796.1"/>
</dbReference>
<evidence type="ECO:0000256" key="1">
    <source>
        <dbReference type="SAM" id="SignalP"/>
    </source>
</evidence>